<dbReference type="InterPro" id="IPR002073">
    <property type="entry name" value="PDEase_catalytic_dom"/>
</dbReference>
<protein>
    <submittedName>
        <fullName evidence="5">Pde9a protein</fullName>
    </submittedName>
</protein>
<dbReference type="InterPro" id="IPR023088">
    <property type="entry name" value="PDEase"/>
</dbReference>
<dbReference type="PROSITE" id="PS51845">
    <property type="entry name" value="PDEASE_I_2"/>
    <property type="match status" value="1"/>
</dbReference>
<organism evidence="5 6">
    <name type="scientific">Symbiodinium necroappetens</name>
    <dbReference type="NCBI Taxonomy" id="1628268"/>
    <lineage>
        <taxon>Eukaryota</taxon>
        <taxon>Sar</taxon>
        <taxon>Alveolata</taxon>
        <taxon>Dinophyceae</taxon>
        <taxon>Suessiales</taxon>
        <taxon>Symbiodiniaceae</taxon>
        <taxon>Symbiodinium</taxon>
    </lineage>
</organism>
<evidence type="ECO:0000259" key="4">
    <source>
        <dbReference type="PROSITE" id="PS51845"/>
    </source>
</evidence>
<evidence type="ECO:0000256" key="1">
    <source>
        <dbReference type="ARBA" id="ARBA00022723"/>
    </source>
</evidence>
<keyword evidence="2" id="KW-0378">Hydrolase</keyword>
<sequence length="203" mass="23212">MNLAVKIGMNTLRANLEGAQRQQEFESMYGVNAELFDMADEYMTMDEFPPNELLEYFKTADVKKSLRTVLLHFSDISNPMKPFPIAEKWAALVLEEFALQGDEEKALGIPMGPLNDRDTVNTPLSQIGFIEFVVAPLALSLARVLPPLWFSNQMILDNANIWMDKWIEGTLLKPSLEEQVNVRERIHRMVQKTEQRGYTATMT</sequence>
<feature type="non-terminal residue" evidence="5">
    <location>
        <position position="1"/>
    </location>
</feature>
<comment type="caution">
    <text evidence="5">The sequence shown here is derived from an EMBL/GenBank/DDBJ whole genome shotgun (WGS) entry which is preliminary data.</text>
</comment>
<dbReference type="InterPro" id="IPR036971">
    <property type="entry name" value="PDEase_catalytic_dom_sf"/>
</dbReference>
<feature type="domain" description="PDEase" evidence="4">
    <location>
        <begin position="1"/>
        <end position="169"/>
    </location>
</feature>
<dbReference type="Pfam" id="PF00233">
    <property type="entry name" value="PDEase_I"/>
    <property type="match status" value="1"/>
</dbReference>
<dbReference type="SUPFAM" id="SSF109604">
    <property type="entry name" value="HD-domain/PDEase-like"/>
    <property type="match status" value="1"/>
</dbReference>
<dbReference type="EMBL" id="CAJNJA010040842">
    <property type="protein sequence ID" value="CAE7769736.1"/>
    <property type="molecule type" value="Genomic_DNA"/>
</dbReference>
<evidence type="ECO:0000256" key="2">
    <source>
        <dbReference type="ARBA" id="ARBA00022801"/>
    </source>
</evidence>
<evidence type="ECO:0000313" key="6">
    <source>
        <dbReference type="Proteomes" id="UP000601435"/>
    </source>
</evidence>
<evidence type="ECO:0000313" key="5">
    <source>
        <dbReference type="EMBL" id="CAE7769736.1"/>
    </source>
</evidence>
<dbReference type="OrthoDB" id="410944at2759"/>
<proteinExistence type="predicted"/>
<keyword evidence="1 3" id="KW-0479">Metal-binding</keyword>
<dbReference type="AlphaFoldDB" id="A0A812Y8T3"/>
<dbReference type="GO" id="GO:0046872">
    <property type="term" value="F:metal ion binding"/>
    <property type="evidence" value="ECO:0007669"/>
    <property type="project" value="UniProtKB-KW"/>
</dbReference>
<accession>A0A812Y8T3</accession>
<reference evidence="5" key="1">
    <citation type="submission" date="2021-02" db="EMBL/GenBank/DDBJ databases">
        <authorList>
            <person name="Dougan E. K."/>
            <person name="Rhodes N."/>
            <person name="Thang M."/>
            <person name="Chan C."/>
        </authorList>
    </citation>
    <scope>NUCLEOTIDE SEQUENCE</scope>
</reference>
<evidence type="ECO:0000256" key="3">
    <source>
        <dbReference type="PIRSR" id="PIRSR623088-3"/>
    </source>
</evidence>
<dbReference type="PANTHER" id="PTHR11347">
    <property type="entry name" value="CYCLIC NUCLEOTIDE PHOSPHODIESTERASE"/>
    <property type="match status" value="1"/>
</dbReference>
<feature type="binding site" evidence="3">
    <location>
        <position position="75"/>
    </location>
    <ligand>
        <name>Zn(2+)</name>
        <dbReference type="ChEBI" id="CHEBI:29105"/>
        <label>1</label>
    </ligand>
</feature>
<dbReference type="GO" id="GO:0007165">
    <property type="term" value="P:signal transduction"/>
    <property type="evidence" value="ECO:0007669"/>
    <property type="project" value="InterPro"/>
</dbReference>
<gene>
    <name evidence="5" type="primary">Pde9a</name>
    <name evidence="5" type="ORF">SNEC2469_LOCUS22474</name>
</gene>
<dbReference type="Proteomes" id="UP000601435">
    <property type="component" value="Unassembled WGS sequence"/>
</dbReference>
<name>A0A812Y8T3_9DINO</name>
<dbReference type="Gene3D" id="1.10.1300.10">
    <property type="entry name" value="3'5'-cyclic nucleotide phosphodiesterase, catalytic domain"/>
    <property type="match status" value="1"/>
</dbReference>
<keyword evidence="6" id="KW-1185">Reference proteome</keyword>
<dbReference type="GO" id="GO:0004114">
    <property type="term" value="F:3',5'-cyclic-nucleotide phosphodiesterase activity"/>
    <property type="evidence" value="ECO:0007669"/>
    <property type="project" value="InterPro"/>
</dbReference>
<dbReference type="PRINTS" id="PR00387">
    <property type="entry name" value="PDIESTERASE1"/>
</dbReference>